<evidence type="ECO:0000313" key="2">
    <source>
        <dbReference type="EMBL" id="PVI07792.1"/>
    </source>
</evidence>
<feature type="compositionally biased region" description="Polar residues" evidence="1">
    <location>
        <begin position="299"/>
        <end position="319"/>
    </location>
</feature>
<feature type="compositionally biased region" description="Polar residues" evidence="1">
    <location>
        <begin position="86"/>
        <end position="106"/>
    </location>
</feature>
<protein>
    <submittedName>
        <fullName evidence="2">Uncharacterized protein</fullName>
    </submittedName>
</protein>
<proteinExistence type="predicted"/>
<feature type="compositionally biased region" description="Polar residues" evidence="1">
    <location>
        <begin position="155"/>
        <end position="166"/>
    </location>
</feature>
<dbReference type="OrthoDB" id="5431248at2759"/>
<feature type="compositionally biased region" description="Polar residues" evidence="1">
    <location>
        <begin position="370"/>
        <end position="381"/>
    </location>
</feature>
<name>A0A2V1ECE5_9PLEO</name>
<feature type="region of interest" description="Disordered" evidence="1">
    <location>
        <begin position="155"/>
        <end position="181"/>
    </location>
</feature>
<feature type="compositionally biased region" description="Acidic residues" evidence="1">
    <location>
        <begin position="167"/>
        <end position="180"/>
    </location>
</feature>
<dbReference type="EMBL" id="KZ805302">
    <property type="protein sequence ID" value="PVI07792.1"/>
    <property type="molecule type" value="Genomic_DNA"/>
</dbReference>
<feature type="region of interest" description="Disordered" evidence="1">
    <location>
        <begin position="299"/>
        <end position="334"/>
    </location>
</feature>
<dbReference type="AlphaFoldDB" id="A0A2V1ECE5"/>
<feature type="region of interest" description="Disordered" evidence="1">
    <location>
        <begin position="24"/>
        <end position="140"/>
    </location>
</feature>
<feature type="compositionally biased region" description="Low complexity" evidence="1">
    <location>
        <begin position="388"/>
        <end position="402"/>
    </location>
</feature>
<gene>
    <name evidence="2" type="ORF">DM02DRAFT_621858</name>
</gene>
<evidence type="ECO:0000256" key="1">
    <source>
        <dbReference type="SAM" id="MobiDB-lite"/>
    </source>
</evidence>
<evidence type="ECO:0000313" key="3">
    <source>
        <dbReference type="Proteomes" id="UP000244855"/>
    </source>
</evidence>
<keyword evidence="3" id="KW-1185">Reference proteome</keyword>
<dbReference type="Proteomes" id="UP000244855">
    <property type="component" value="Unassembled WGS sequence"/>
</dbReference>
<sequence length="454" mass="50247">MDQDDALPPPIRRLSWQLQALHSDFDASRSKNNDSGSDDDLDDAVPPPIRRQRSASVPSAPKTHTHAAPSSLQKSPLPLRPERPTSKSTIRNCTDLSKHQPVSQFHSHSRPSDPTPKPIPSFAPPTFIPPNPVPRRRNPRVPFSLRRCSSLETIHSVTTTHSTQEENSQDEDLGDESQDEDPYHLDAEYQEVESEVEDRAGENLNQLTSELLFNHNGSHRGKERRYIFVEEQQKTALSHERRPIPEVYQPTGAATPGRKTLVHKVFHGNEEEQPQCRSVIGAHDAPEFTRRSSAASIACSTKTHSSTDSSIQSIPTPTASVHSSKHSSKSPKSKVLRKLIGLTQDRQFEPQSLEIEKRVSIHQYSMQTNSLDSIPTSSSEPASDLYLSTPTSASASTISQSSKGWKASNHDTTGLSEKDLKRCKKKGINPALYAEMKAARKGKLISPISGNTLL</sequence>
<feature type="compositionally biased region" description="Pro residues" evidence="1">
    <location>
        <begin position="113"/>
        <end position="133"/>
    </location>
</feature>
<feature type="region of interest" description="Disordered" evidence="1">
    <location>
        <begin position="370"/>
        <end position="418"/>
    </location>
</feature>
<reference evidence="2 3" key="1">
    <citation type="journal article" date="2018" name="Sci. Rep.">
        <title>Comparative genomics provides insights into the lifestyle and reveals functional heterogeneity of dark septate endophytic fungi.</title>
        <authorList>
            <person name="Knapp D.G."/>
            <person name="Nemeth J.B."/>
            <person name="Barry K."/>
            <person name="Hainaut M."/>
            <person name="Henrissat B."/>
            <person name="Johnson J."/>
            <person name="Kuo A."/>
            <person name="Lim J.H.P."/>
            <person name="Lipzen A."/>
            <person name="Nolan M."/>
            <person name="Ohm R.A."/>
            <person name="Tamas L."/>
            <person name="Grigoriev I.V."/>
            <person name="Spatafora J.W."/>
            <person name="Nagy L.G."/>
            <person name="Kovacs G.M."/>
        </authorList>
    </citation>
    <scope>NUCLEOTIDE SEQUENCE [LARGE SCALE GENOMIC DNA]</scope>
    <source>
        <strain evidence="2 3">DSE2036</strain>
    </source>
</reference>
<feature type="compositionally biased region" description="Basic residues" evidence="1">
    <location>
        <begin position="323"/>
        <end position="334"/>
    </location>
</feature>
<organism evidence="2 3">
    <name type="scientific">Periconia macrospinosa</name>
    <dbReference type="NCBI Taxonomy" id="97972"/>
    <lineage>
        <taxon>Eukaryota</taxon>
        <taxon>Fungi</taxon>
        <taxon>Dikarya</taxon>
        <taxon>Ascomycota</taxon>
        <taxon>Pezizomycotina</taxon>
        <taxon>Dothideomycetes</taxon>
        <taxon>Pleosporomycetidae</taxon>
        <taxon>Pleosporales</taxon>
        <taxon>Massarineae</taxon>
        <taxon>Periconiaceae</taxon>
        <taxon>Periconia</taxon>
    </lineage>
</organism>
<accession>A0A2V1ECE5</accession>